<comment type="caution">
    <text evidence="2">The sequence shown here is derived from an EMBL/GenBank/DDBJ whole genome shotgun (WGS) entry which is preliminary data.</text>
</comment>
<gene>
    <name evidence="2" type="ORF">UA08_07030</name>
</gene>
<evidence type="ECO:0000256" key="1">
    <source>
        <dbReference type="SAM" id="SignalP"/>
    </source>
</evidence>
<proteinExistence type="predicted"/>
<evidence type="ECO:0000313" key="3">
    <source>
        <dbReference type="Proteomes" id="UP000214365"/>
    </source>
</evidence>
<protein>
    <submittedName>
        <fullName evidence="2">Uncharacterized protein</fullName>
    </submittedName>
</protein>
<dbReference type="RefSeq" id="XP_020117665.1">
    <property type="nucleotide sequence ID" value="XM_020261926.1"/>
</dbReference>
<dbReference type="EMBL" id="LFMY01000011">
    <property type="protein sequence ID" value="OKL57544.1"/>
    <property type="molecule type" value="Genomic_DNA"/>
</dbReference>
<sequence>MKLSTLILGLLPLVGVLATPCDDCNRQSPDLSALSQPLLERDLTFDDAKTRGIKRMADMTKAVANGVDKTGGDEKLKQFTESPAANRQYTQTANINYRTQLQSFLGVDGGKETFYNVELKDKGLIGGNVYCDATYSPETGVIAADNRQKTECIDMSEALFWEYIQVAATHNIPVTGIKGLVMHQITNDDTKGIIEAIYKRENKDQTKHDLIVQFGTDEFYAMLGTPNGASATYMLGDHPKAIGKTTIGSIMLIGGATNSLIFKYA</sequence>
<organism evidence="2 3">
    <name type="scientific">Talaromyces atroroseus</name>
    <dbReference type="NCBI Taxonomy" id="1441469"/>
    <lineage>
        <taxon>Eukaryota</taxon>
        <taxon>Fungi</taxon>
        <taxon>Dikarya</taxon>
        <taxon>Ascomycota</taxon>
        <taxon>Pezizomycotina</taxon>
        <taxon>Eurotiomycetes</taxon>
        <taxon>Eurotiomycetidae</taxon>
        <taxon>Eurotiales</taxon>
        <taxon>Trichocomaceae</taxon>
        <taxon>Talaromyces</taxon>
        <taxon>Talaromyces sect. Trachyspermi</taxon>
    </lineage>
</organism>
<dbReference type="OrthoDB" id="5337308at2759"/>
<keyword evidence="1" id="KW-0732">Signal</keyword>
<evidence type="ECO:0000313" key="2">
    <source>
        <dbReference type="EMBL" id="OKL57544.1"/>
    </source>
</evidence>
<accession>A0A225AHA7</accession>
<reference evidence="2 3" key="1">
    <citation type="submission" date="2015-06" db="EMBL/GenBank/DDBJ databases">
        <title>Talaromyces atroroseus IBT 11181 draft genome.</title>
        <authorList>
            <person name="Rasmussen K.B."/>
            <person name="Rasmussen S."/>
            <person name="Petersen B."/>
            <person name="Sicheritz-Ponten T."/>
            <person name="Mortensen U.H."/>
            <person name="Thrane U."/>
        </authorList>
    </citation>
    <scope>NUCLEOTIDE SEQUENCE [LARGE SCALE GENOMIC DNA]</scope>
    <source>
        <strain evidence="2 3">IBT 11181</strain>
    </source>
</reference>
<feature type="chain" id="PRO_5012804685" evidence="1">
    <location>
        <begin position="19"/>
        <end position="265"/>
    </location>
</feature>
<dbReference type="GeneID" id="31006786"/>
<dbReference type="Proteomes" id="UP000214365">
    <property type="component" value="Unassembled WGS sequence"/>
</dbReference>
<name>A0A225AHA7_TALAT</name>
<feature type="signal peptide" evidence="1">
    <location>
        <begin position="1"/>
        <end position="18"/>
    </location>
</feature>
<dbReference type="AlphaFoldDB" id="A0A225AHA7"/>
<keyword evidence="3" id="KW-1185">Reference proteome</keyword>